<reference evidence="9" key="1">
    <citation type="submission" date="2015-06" db="EMBL/GenBank/DDBJ databases">
        <title>Expansion of signal transduction pathways in fungi by whole-genome duplication.</title>
        <authorList>
            <consortium name="DOE Joint Genome Institute"/>
            <person name="Corrochano L.M."/>
            <person name="Kuo A."/>
            <person name="Marcet-Houben M."/>
            <person name="Polaino S."/>
            <person name="Salamov A."/>
            <person name="Villalobos J.M."/>
            <person name="Alvarez M.I."/>
            <person name="Avalos J."/>
            <person name="Benito E.P."/>
            <person name="Benoit I."/>
            <person name="Burger G."/>
            <person name="Camino L.P."/>
            <person name="Canovas D."/>
            <person name="Cerda-Olmedo E."/>
            <person name="Cheng J.-F."/>
            <person name="Dominguez A."/>
            <person name="Elias M."/>
            <person name="Eslava A.P."/>
            <person name="Glaser F."/>
            <person name="Grimwood J."/>
            <person name="Gutierrez G."/>
            <person name="Heitman J."/>
            <person name="Henrissat B."/>
            <person name="Iturriaga E.A."/>
            <person name="Lang B.F."/>
            <person name="Lavin J.L."/>
            <person name="Lee S."/>
            <person name="Li W."/>
            <person name="Lindquist E."/>
            <person name="Lopez-Garcia S."/>
            <person name="Luque E.M."/>
            <person name="Marcos A.T."/>
            <person name="Martin J."/>
            <person name="McCluskey K."/>
            <person name="Medina H.R."/>
            <person name="Miralles-Duran A."/>
            <person name="Miyazaki A."/>
            <person name="Munoz-Torres E."/>
            <person name="Oguiza J.A."/>
            <person name="Ohm R."/>
            <person name="Olmedo M."/>
            <person name="Orejas M."/>
            <person name="Ortiz-Castellanos L."/>
            <person name="Pisabarro A.G."/>
            <person name="Rodriguez-Romero J."/>
            <person name="Ruiz-Herrera J."/>
            <person name="Ruiz-Vazquez R."/>
            <person name="Sanz C."/>
            <person name="Schackwitz W."/>
            <person name="Schmutz J."/>
            <person name="Shahriari M."/>
            <person name="Shelest E."/>
            <person name="Silva-Franco F."/>
            <person name="Soanes D."/>
            <person name="Syed K."/>
            <person name="Tagua V.G."/>
            <person name="Talbot N.J."/>
            <person name="Thon M."/>
            <person name="De vries R.P."/>
            <person name="Wiebenga A."/>
            <person name="Yadav J.S."/>
            <person name="Braun E.L."/>
            <person name="Baker S."/>
            <person name="Garre V."/>
            <person name="Horwitz B."/>
            <person name="Torres-Martinez S."/>
            <person name="Idnurm A."/>
            <person name="Herrera-Estrella A."/>
            <person name="Gabaldon T."/>
            <person name="Grigoriev I.V."/>
        </authorList>
    </citation>
    <scope>NUCLEOTIDE SEQUENCE [LARGE SCALE GENOMIC DNA]</scope>
    <source>
        <strain evidence="9">NRRL 1555(-)</strain>
    </source>
</reference>
<dbReference type="PIRSF" id="PIRSF016379">
    <property type="entry name" value="ENT"/>
    <property type="match status" value="1"/>
</dbReference>
<evidence type="ECO:0000256" key="2">
    <source>
        <dbReference type="ARBA" id="ARBA00007965"/>
    </source>
</evidence>
<dbReference type="InParanoid" id="A0A163A1U9"/>
<evidence type="ECO:0000256" key="6">
    <source>
        <dbReference type="ARBA" id="ARBA00023136"/>
    </source>
</evidence>
<dbReference type="AlphaFoldDB" id="A0A163A1U9"/>
<sequence>MFDSISDYCRSKLPSTKGRGNAEEVRGLLDDQNIASLVTYAEQNDKYSLVYWIFFLYGIAMLLPWNVFITASEYFAKRFEGSGYEGTFQNYFSTSFTIANLVCFAMLLWKQSKSTAFYVDLVSSVVVNVIVFGVMAITVETDVGGSEYFWCTLVMLVVTGVSTSFFQVSVFAEASRFPSEYMQAVMSGQGVAGVAVAVSSILSALAGSTNSPPDEAAIARSAFLYFMTALLITVAALIGRFVVARQPFYLRHITFETVPASASDVSSEDDVESSSQLFATESLSVSRVFCKSAGLIFAVGYVFFITLALFPSITALIKSVHQIEVPLRSMTGRNRFFDDDIFVAFHFLLFNVGDWVGRTMPIIQAFRTFDTRALTFMSLARTIFVPAFLICNVVVPDDRKLSVWVNSDIAYFIIVWLFAVTNGWIGSLTMMAAPQQTFLKSAAEKSLIGSLMSFFLVLGLAIGGAASFILRAMV</sequence>
<evidence type="ECO:0000256" key="7">
    <source>
        <dbReference type="SAM" id="Phobius"/>
    </source>
</evidence>
<evidence type="ECO:0000256" key="3">
    <source>
        <dbReference type="ARBA" id="ARBA00022448"/>
    </source>
</evidence>
<feature type="transmembrane region" description="Helical" evidence="7">
    <location>
        <begin position="184"/>
        <end position="202"/>
    </location>
</feature>
<gene>
    <name evidence="8" type="ORF">PHYBLDRAFT_182418</name>
</gene>
<protein>
    <recommendedName>
        <fullName evidence="10">Equilibrative nucleoside transporter</fullName>
    </recommendedName>
</protein>
<dbReference type="RefSeq" id="XP_018288541.1">
    <property type="nucleotide sequence ID" value="XM_018438617.1"/>
</dbReference>
<keyword evidence="5 7" id="KW-1133">Transmembrane helix</keyword>
<name>A0A163A1U9_PHYB8</name>
<evidence type="ECO:0000256" key="1">
    <source>
        <dbReference type="ARBA" id="ARBA00004141"/>
    </source>
</evidence>
<proteinExistence type="inferred from homology"/>
<feature type="transmembrane region" description="Helical" evidence="7">
    <location>
        <begin position="222"/>
        <end position="243"/>
    </location>
</feature>
<keyword evidence="9" id="KW-1185">Reference proteome</keyword>
<dbReference type="GO" id="GO:0005886">
    <property type="term" value="C:plasma membrane"/>
    <property type="evidence" value="ECO:0007669"/>
    <property type="project" value="TreeGrafter"/>
</dbReference>
<dbReference type="GO" id="GO:0015205">
    <property type="term" value="F:nucleobase transmembrane transporter activity"/>
    <property type="evidence" value="ECO:0007669"/>
    <property type="project" value="TreeGrafter"/>
</dbReference>
<dbReference type="PANTHER" id="PTHR10332">
    <property type="entry name" value="EQUILIBRATIVE NUCLEOSIDE TRANSPORTER"/>
    <property type="match status" value="1"/>
</dbReference>
<keyword evidence="6 7" id="KW-0472">Membrane</keyword>
<feature type="transmembrane region" description="Helical" evidence="7">
    <location>
        <begin position="369"/>
        <end position="389"/>
    </location>
</feature>
<dbReference type="GO" id="GO:0000329">
    <property type="term" value="C:fungal-type vacuole membrane"/>
    <property type="evidence" value="ECO:0007669"/>
    <property type="project" value="TreeGrafter"/>
</dbReference>
<dbReference type="PRINTS" id="PR01130">
    <property type="entry name" value="DERENTRNSPRT"/>
</dbReference>
<dbReference type="PANTHER" id="PTHR10332:SF88">
    <property type="entry name" value="EQUILIBRATIVE NUCLEOSIDE TRANSPORTER 1, ISOFORM A"/>
    <property type="match status" value="1"/>
</dbReference>
<organism evidence="8 9">
    <name type="scientific">Phycomyces blakesleeanus (strain ATCC 8743b / DSM 1359 / FGSC 10004 / NBRC 33097 / NRRL 1555)</name>
    <dbReference type="NCBI Taxonomy" id="763407"/>
    <lineage>
        <taxon>Eukaryota</taxon>
        <taxon>Fungi</taxon>
        <taxon>Fungi incertae sedis</taxon>
        <taxon>Mucoromycota</taxon>
        <taxon>Mucoromycotina</taxon>
        <taxon>Mucoromycetes</taxon>
        <taxon>Mucorales</taxon>
        <taxon>Phycomycetaceae</taxon>
        <taxon>Phycomyces</taxon>
    </lineage>
</organism>
<evidence type="ECO:0008006" key="10">
    <source>
        <dbReference type="Google" id="ProtNLM"/>
    </source>
</evidence>
<keyword evidence="3" id="KW-0813">Transport</keyword>
<feature type="transmembrane region" description="Helical" evidence="7">
    <location>
        <begin position="409"/>
        <end position="434"/>
    </location>
</feature>
<dbReference type="InterPro" id="IPR002259">
    <property type="entry name" value="Eqnu_transpt"/>
</dbReference>
<evidence type="ECO:0000313" key="9">
    <source>
        <dbReference type="Proteomes" id="UP000077315"/>
    </source>
</evidence>
<dbReference type="Pfam" id="PF01733">
    <property type="entry name" value="Nucleoside_tran"/>
    <property type="match status" value="1"/>
</dbReference>
<dbReference type="STRING" id="763407.A0A163A1U9"/>
<dbReference type="GO" id="GO:0034257">
    <property type="term" value="F:nicotinamide riboside transmembrane transporter activity"/>
    <property type="evidence" value="ECO:0007669"/>
    <property type="project" value="TreeGrafter"/>
</dbReference>
<dbReference type="EMBL" id="KV440988">
    <property type="protein sequence ID" value="OAD70501.1"/>
    <property type="molecule type" value="Genomic_DNA"/>
</dbReference>
<feature type="transmembrane region" description="Helical" evidence="7">
    <location>
        <begin position="295"/>
        <end position="321"/>
    </location>
</feature>
<dbReference type="OrthoDB" id="10261753at2759"/>
<comment type="similarity">
    <text evidence="2">Belongs to the SLC29A/ENT transporter (TC 2.A.57) family.</text>
</comment>
<comment type="subcellular location">
    <subcellularLocation>
        <location evidence="1">Membrane</location>
        <topology evidence="1">Multi-pass membrane protein</topology>
    </subcellularLocation>
</comment>
<evidence type="ECO:0000313" key="8">
    <source>
        <dbReference type="EMBL" id="OAD70501.1"/>
    </source>
</evidence>
<accession>A0A163A1U9</accession>
<dbReference type="Proteomes" id="UP000077315">
    <property type="component" value="Unassembled WGS sequence"/>
</dbReference>
<evidence type="ECO:0000256" key="4">
    <source>
        <dbReference type="ARBA" id="ARBA00022692"/>
    </source>
</evidence>
<feature type="transmembrane region" description="Helical" evidence="7">
    <location>
        <begin position="49"/>
        <end position="71"/>
    </location>
</feature>
<keyword evidence="4 7" id="KW-0812">Transmembrane</keyword>
<dbReference type="VEuPathDB" id="FungiDB:PHYBLDRAFT_182418"/>
<evidence type="ECO:0000256" key="5">
    <source>
        <dbReference type="ARBA" id="ARBA00022989"/>
    </source>
</evidence>
<feature type="transmembrane region" description="Helical" evidence="7">
    <location>
        <begin position="91"/>
        <end position="109"/>
    </location>
</feature>
<feature type="transmembrane region" description="Helical" evidence="7">
    <location>
        <begin position="149"/>
        <end position="172"/>
    </location>
</feature>
<feature type="transmembrane region" description="Helical" evidence="7">
    <location>
        <begin position="446"/>
        <end position="470"/>
    </location>
</feature>
<feature type="transmembrane region" description="Helical" evidence="7">
    <location>
        <begin position="116"/>
        <end position="137"/>
    </location>
</feature>
<dbReference type="GeneID" id="28999523"/>